<dbReference type="InterPro" id="IPR025528">
    <property type="entry name" value="BrnA_antitoxin"/>
</dbReference>
<reference evidence="1 2" key="1">
    <citation type="submission" date="2023-01" db="EMBL/GenBank/DDBJ databases">
        <title>Novel species of the genus Asticcacaulis isolated from rivers.</title>
        <authorList>
            <person name="Lu H."/>
        </authorList>
    </citation>
    <scope>NUCLEOTIDE SEQUENCE [LARGE SCALE GENOMIC DNA]</scope>
    <source>
        <strain evidence="1 2">BYS171W</strain>
    </source>
</reference>
<sequence>MKSKIVRYQFDPTNPPPLTDKQKAEINALAARPDNEIDVSDIPPLTDDFWKNAVRNPFRRPVKQQATVRLDADVMAWLKSSGKGYQTRLNAILRKAMLADLKRRA</sequence>
<dbReference type="Pfam" id="PF14384">
    <property type="entry name" value="BrnA_antitoxin"/>
    <property type="match status" value="1"/>
</dbReference>
<proteinExistence type="predicted"/>
<dbReference type="RefSeq" id="WP_272749498.1">
    <property type="nucleotide sequence ID" value="NZ_JAQQKX010000018.1"/>
</dbReference>
<name>A0ABT5HY45_9CAUL</name>
<comment type="caution">
    <text evidence="1">The sequence shown here is derived from an EMBL/GenBank/DDBJ whole genome shotgun (WGS) entry which is preliminary data.</text>
</comment>
<evidence type="ECO:0000313" key="2">
    <source>
        <dbReference type="Proteomes" id="UP001214854"/>
    </source>
</evidence>
<evidence type="ECO:0000313" key="1">
    <source>
        <dbReference type="EMBL" id="MDC7685001.1"/>
    </source>
</evidence>
<dbReference type="Proteomes" id="UP001214854">
    <property type="component" value="Unassembled WGS sequence"/>
</dbReference>
<keyword evidence="2" id="KW-1185">Reference proteome</keyword>
<dbReference type="EMBL" id="JAQQKX010000018">
    <property type="protein sequence ID" value="MDC7685001.1"/>
    <property type="molecule type" value="Genomic_DNA"/>
</dbReference>
<organism evidence="1 2">
    <name type="scientific">Asticcacaulis aquaticus</name>
    <dbReference type="NCBI Taxonomy" id="2984212"/>
    <lineage>
        <taxon>Bacteria</taxon>
        <taxon>Pseudomonadati</taxon>
        <taxon>Pseudomonadota</taxon>
        <taxon>Alphaproteobacteria</taxon>
        <taxon>Caulobacterales</taxon>
        <taxon>Caulobacteraceae</taxon>
        <taxon>Asticcacaulis</taxon>
    </lineage>
</organism>
<protein>
    <submittedName>
        <fullName evidence="1">BrnA antitoxin family protein</fullName>
    </submittedName>
</protein>
<accession>A0ABT5HY45</accession>
<gene>
    <name evidence="1" type="ORF">PQU92_17080</name>
</gene>